<dbReference type="Proteomes" id="UP000255517">
    <property type="component" value="Unassembled WGS sequence"/>
</dbReference>
<evidence type="ECO:0000256" key="6">
    <source>
        <dbReference type="ARBA" id="ARBA00022927"/>
    </source>
</evidence>
<dbReference type="NCBIfam" id="TIGR00739">
    <property type="entry name" value="yajC"/>
    <property type="match status" value="1"/>
</dbReference>
<keyword evidence="9 10" id="KW-0472">Membrane</keyword>
<protein>
    <submittedName>
        <fullName evidence="11">Preprotein translocase subunit YajC</fullName>
    </submittedName>
</protein>
<dbReference type="SMART" id="SM01323">
    <property type="entry name" value="YajC"/>
    <property type="match status" value="1"/>
</dbReference>
<evidence type="ECO:0000256" key="2">
    <source>
        <dbReference type="ARBA" id="ARBA00006742"/>
    </source>
</evidence>
<dbReference type="PANTHER" id="PTHR33909:SF1">
    <property type="entry name" value="SEC TRANSLOCON ACCESSORY COMPLEX SUBUNIT YAJC"/>
    <property type="match status" value="1"/>
</dbReference>
<comment type="similarity">
    <text evidence="2">Belongs to the YajC family.</text>
</comment>
<keyword evidence="3" id="KW-0813">Transport</keyword>
<evidence type="ECO:0000256" key="10">
    <source>
        <dbReference type="SAM" id="Phobius"/>
    </source>
</evidence>
<keyword evidence="6" id="KW-0653">Protein transport</keyword>
<evidence type="ECO:0000256" key="4">
    <source>
        <dbReference type="ARBA" id="ARBA00022475"/>
    </source>
</evidence>
<dbReference type="InterPro" id="IPR003849">
    <property type="entry name" value="Preprotein_translocase_YajC"/>
</dbReference>
<evidence type="ECO:0000256" key="8">
    <source>
        <dbReference type="ARBA" id="ARBA00023010"/>
    </source>
</evidence>
<dbReference type="EMBL" id="UGSZ01000001">
    <property type="protein sequence ID" value="SUB57202.1"/>
    <property type="molecule type" value="Genomic_DNA"/>
</dbReference>
<keyword evidence="7 10" id="KW-1133">Transmembrane helix</keyword>
<evidence type="ECO:0000256" key="5">
    <source>
        <dbReference type="ARBA" id="ARBA00022692"/>
    </source>
</evidence>
<feature type="transmembrane region" description="Helical" evidence="10">
    <location>
        <begin position="6"/>
        <end position="24"/>
    </location>
</feature>
<evidence type="ECO:0000313" key="11">
    <source>
        <dbReference type="EMBL" id="SUB57202.1"/>
    </source>
</evidence>
<evidence type="ECO:0000313" key="12">
    <source>
        <dbReference type="Proteomes" id="UP000255517"/>
    </source>
</evidence>
<dbReference type="Pfam" id="PF02699">
    <property type="entry name" value="YajC"/>
    <property type="match status" value="1"/>
</dbReference>
<dbReference type="GO" id="GO:0015031">
    <property type="term" value="P:protein transport"/>
    <property type="evidence" value="ECO:0007669"/>
    <property type="project" value="UniProtKB-KW"/>
</dbReference>
<sequence length="98" mass="11280">MNSQFLIQFGPLVLIFLVFYFMVIRPQNKKQNEIKDMRANLKVGDRVQTIGGIIGKIIVIKEDFVVIETSGDKNKMEIMKWGVSSVFKDNSDLKKDNK</sequence>
<dbReference type="STRING" id="1122949.GCA_000378725_01144"/>
<keyword evidence="8" id="KW-0811">Translocation</keyword>
<dbReference type="PRINTS" id="PR01853">
    <property type="entry name" value="YAJCTRNLCASE"/>
</dbReference>
<keyword evidence="4" id="KW-1003">Cell membrane</keyword>
<reference evidence="11 12" key="1">
    <citation type="submission" date="2018-06" db="EMBL/GenBank/DDBJ databases">
        <authorList>
            <consortium name="Pathogen Informatics"/>
            <person name="Doyle S."/>
        </authorList>
    </citation>
    <scope>NUCLEOTIDE SEQUENCE [LARGE SCALE GENOMIC DNA]</scope>
    <source>
        <strain evidence="11 12">NCTC13149</strain>
    </source>
</reference>
<proteinExistence type="inferred from homology"/>
<evidence type="ECO:0000256" key="3">
    <source>
        <dbReference type="ARBA" id="ARBA00022448"/>
    </source>
</evidence>
<dbReference type="GO" id="GO:0005886">
    <property type="term" value="C:plasma membrane"/>
    <property type="evidence" value="ECO:0007669"/>
    <property type="project" value="UniProtKB-SubCell"/>
</dbReference>
<dbReference type="PANTHER" id="PTHR33909">
    <property type="entry name" value="SEC TRANSLOCON ACCESSORY COMPLEX SUBUNIT YAJC"/>
    <property type="match status" value="1"/>
</dbReference>
<accession>A0A379C4D9</accession>
<gene>
    <name evidence="11" type="primary">yajC</name>
    <name evidence="11" type="ORF">NCTC13149_01036</name>
</gene>
<dbReference type="OrthoDB" id="9800132at2"/>
<keyword evidence="5 10" id="KW-0812">Transmembrane</keyword>
<comment type="subcellular location">
    <subcellularLocation>
        <location evidence="1">Cell membrane</location>
        <topology evidence="1">Single-pass membrane protein</topology>
    </subcellularLocation>
</comment>
<evidence type="ECO:0000256" key="9">
    <source>
        <dbReference type="ARBA" id="ARBA00023136"/>
    </source>
</evidence>
<name>A0A379C4D9_9FIRM</name>
<organism evidence="11 12">
    <name type="scientific">Peptoniphilus lacrimalis</name>
    <dbReference type="NCBI Taxonomy" id="33031"/>
    <lineage>
        <taxon>Bacteria</taxon>
        <taxon>Bacillati</taxon>
        <taxon>Bacillota</taxon>
        <taxon>Tissierellia</taxon>
        <taxon>Tissierellales</taxon>
        <taxon>Peptoniphilaceae</taxon>
        <taxon>Peptoniphilus</taxon>
    </lineage>
</organism>
<evidence type="ECO:0000256" key="1">
    <source>
        <dbReference type="ARBA" id="ARBA00004162"/>
    </source>
</evidence>
<evidence type="ECO:0000256" key="7">
    <source>
        <dbReference type="ARBA" id="ARBA00022989"/>
    </source>
</evidence>
<dbReference type="AlphaFoldDB" id="A0A379C4D9"/>
<dbReference type="RefSeq" id="WP_004825677.1">
    <property type="nucleotide sequence ID" value="NZ_CAMUOS010000001.1"/>
</dbReference>